<evidence type="ECO:0000313" key="2">
    <source>
        <dbReference type="WBParaSite" id="JU765_v2.g5004.t1"/>
    </source>
</evidence>
<organism evidence="1 2">
    <name type="scientific">Panagrolaimus sp. JU765</name>
    <dbReference type="NCBI Taxonomy" id="591449"/>
    <lineage>
        <taxon>Eukaryota</taxon>
        <taxon>Metazoa</taxon>
        <taxon>Ecdysozoa</taxon>
        <taxon>Nematoda</taxon>
        <taxon>Chromadorea</taxon>
        <taxon>Rhabditida</taxon>
        <taxon>Tylenchina</taxon>
        <taxon>Panagrolaimomorpha</taxon>
        <taxon>Panagrolaimoidea</taxon>
        <taxon>Panagrolaimidae</taxon>
        <taxon>Panagrolaimus</taxon>
    </lineage>
</organism>
<sequence length="365" mass="41642">ETLEGECQTVYIIDNSEDEETKAFNVTKSIDFRHCKKTPIIRYGPRPEKSNSETKQREIEEQQMDRSTVFRYQLVGSPENYGIGRVEIVSQYVYKVLNAETEQALNSVVLGELVFETMEKKSSKAPQTLFQSKEESLMYSTEWDKLQKRFFYFGDEEFTQKNSPFAKIHNKVQMIQELLQQLSRATADKINGIETETTLKMQQLVELVRMCSVKDLNKIHSEIQESEIQNGLLIDALAVAGTRNTIHFLIKEIRGQKMSAAKSVQVFQQLSGLPAPSTKQIDMVLDLCKSELVQDSVALSQSCWLTAGSMIGEICRENARDSVEDSEEQCTRHQKETFHKILMAQFRNAKTPFEKVIALKAIGNA</sequence>
<proteinExistence type="predicted"/>
<dbReference type="Proteomes" id="UP000887576">
    <property type="component" value="Unplaced"/>
</dbReference>
<evidence type="ECO:0000313" key="1">
    <source>
        <dbReference type="Proteomes" id="UP000887576"/>
    </source>
</evidence>
<dbReference type="WBParaSite" id="JU765_v2.g5004.t1">
    <property type="protein sequence ID" value="JU765_v2.g5004.t1"/>
    <property type="gene ID" value="JU765_v2.g5004"/>
</dbReference>
<accession>A0AC34RAH4</accession>
<reference evidence="2" key="1">
    <citation type="submission" date="2022-11" db="UniProtKB">
        <authorList>
            <consortium name="WormBaseParasite"/>
        </authorList>
    </citation>
    <scope>IDENTIFICATION</scope>
</reference>
<name>A0AC34RAH4_9BILA</name>
<protein>
    <submittedName>
        <fullName evidence="2">Vitellogenin domain-containing protein</fullName>
    </submittedName>
</protein>